<organism evidence="1 2">
    <name type="scientific">Hibiscus sabdariffa</name>
    <name type="common">roselle</name>
    <dbReference type="NCBI Taxonomy" id="183260"/>
    <lineage>
        <taxon>Eukaryota</taxon>
        <taxon>Viridiplantae</taxon>
        <taxon>Streptophyta</taxon>
        <taxon>Embryophyta</taxon>
        <taxon>Tracheophyta</taxon>
        <taxon>Spermatophyta</taxon>
        <taxon>Magnoliopsida</taxon>
        <taxon>eudicotyledons</taxon>
        <taxon>Gunneridae</taxon>
        <taxon>Pentapetalae</taxon>
        <taxon>rosids</taxon>
        <taxon>malvids</taxon>
        <taxon>Malvales</taxon>
        <taxon>Malvaceae</taxon>
        <taxon>Malvoideae</taxon>
        <taxon>Hibiscus</taxon>
    </lineage>
</organism>
<dbReference type="Proteomes" id="UP001396334">
    <property type="component" value="Unassembled WGS sequence"/>
</dbReference>
<protein>
    <submittedName>
        <fullName evidence="1">Uncharacterized protein</fullName>
    </submittedName>
</protein>
<keyword evidence="2" id="KW-1185">Reference proteome</keyword>
<dbReference type="EMBL" id="JBBPBN010000004">
    <property type="protein sequence ID" value="KAK9042252.1"/>
    <property type="molecule type" value="Genomic_DNA"/>
</dbReference>
<sequence>MNLWSCSKKDKQRLPIGSWVAPSVSTLEFNVDDVVKRSFGEANIGCILRDYKGSHLVHFSKSIGLLDLTGADLGVIREACLEFSNCRVG</sequence>
<name>A0ABR2TXQ7_9ROSI</name>
<evidence type="ECO:0000313" key="1">
    <source>
        <dbReference type="EMBL" id="KAK9042252.1"/>
    </source>
</evidence>
<evidence type="ECO:0000313" key="2">
    <source>
        <dbReference type="Proteomes" id="UP001396334"/>
    </source>
</evidence>
<proteinExistence type="predicted"/>
<accession>A0ABR2TXQ7</accession>
<gene>
    <name evidence="1" type="ORF">V6N11_017329</name>
</gene>
<comment type="caution">
    <text evidence="1">The sequence shown here is derived from an EMBL/GenBank/DDBJ whole genome shotgun (WGS) entry which is preliminary data.</text>
</comment>
<reference evidence="1 2" key="1">
    <citation type="journal article" date="2024" name="G3 (Bethesda)">
        <title>Genome assembly of Hibiscus sabdariffa L. provides insights into metabolisms of medicinal natural products.</title>
        <authorList>
            <person name="Kim T."/>
        </authorList>
    </citation>
    <scope>NUCLEOTIDE SEQUENCE [LARGE SCALE GENOMIC DNA]</scope>
    <source>
        <strain evidence="1">TK-2024</strain>
        <tissue evidence="1">Old leaves</tissue>
    </source>
</reference>